<dbReference type="EMBL" id="JAENIG010000023">
    <property type="protein sequence ID" value="MBK1856587.1"/>
    <property type="molecule type" value="Genomic_DNA"/>
</dbReference>
<dbReference type="AlphaFoldDB" id="A0AAE2V970"/>
<organism evidence="1 2">
    <name type="scientific">Oceaniferula flava</name>
    <dbReference type="NCBI Taxonomy" id="2800421"/>
    <lineage>
        <taxon>Bacteria</taxon>
        <taxon>Pseudomonadati</taxon>
        <taxon>Verrucomicrobiota</taxon>
        <taxon>Verrucomicrobiia</taxon>
        <taxon>Verrucomicrobiales</taxon>
        <taxon>Verrucomicrobiaceae</taxon>
        <taxon>Oceaniferula</taxon>
    </lineage>
</organism>
<reference evidence="1" key="1">
    <citation type="submission" date="2021-01" db="EMBL/GenBank/DDBJ databases">
        <title>Modified the classification status of verrucomicrobia.</title>
        <authorList>
            <person name="Feng X."/>
        </authorList>
    </citation>
    <scope>NUCLEOTIDE SEQUENCE</scope>
    <source>
        <strain evidence="1">5K15</strain>
    </source>
</reference>
<sequence>MNHLSRWIYHLNLRPCIALAADVIDVTFDDADWEIIRLGLQGSSDIEDRWFKHVLNGSDGYLEINCSLDDGDNSAGIVHVRFSDIEDRIIFSKIMTILDICAEYTLAPSPA</sequence>
<gene>
    <name evidence="1" type="ORF">JIN83_16590</name>
</gene>
<evidence type="ECO:0000313" key="1">
    <source>
        <dbReference type="EMBL" id="MBK1856587.1"/>
    </source>
</evidence>
<accession>A0AAE2V970</accession>
<dbReference type="Proteomes" id="UP000634206">
    <property type="component" value="Unassembled WGS sequence"/>
</dbReference>
<dbReference type="RefSeq" id="WP_309491207.1">
    <property type="nucleotide sequence ID" value="NZ_JAENIG010000023.1"/>
</dbReference>
<name>A0AAE2V970_9BACT</name>
<evidence type="ECO:0000313" key="2">
    <source>
        <dbReference type="Proteomes" id="UP000634206"/>
    </source>
</evidence>
<proteinExistence type="predicted"/>
<keyword evidence="2" id="KW-1185">Reference proteome</keyword>
<protein>
    <submittedName>
        <fullName evidence="1">Uncharacterized protein</fullName>
    </submittedName>
</protein>
<comment type="caution">
    <text evidence="1">The sequence shown here is derived from an EMBL/GenBank/DDBJ whole genome shotgun (WGS) entry which is preliminary data.</text>
</comment>